<evidence type="ECO:0000256" key="2">
    <source>
        <dbReference type="SAM" id="Phobius"/>
    </source>
</evidence>
<evidence type="ECO:0000256" key="1">
    <source>
        <dbReference type="SAM" id="MobiDB-lite"/>
    </source>
</evidence>
<keyword evidence="5" id="KW-1185">Reference proteome</keyword>
<dbReference type="InterPro" id="IPR046253">
    <property type="entry name" value="DUF6286"/>
</dbReference>
<proteinExistence type="predicted"/>
<name>A0A5Q0L7Y4_9ACTN</name>
<feature type="domain" description="DUF6286" evidence="3">
    <location>
        <begin position="42"/>
        <end position="145"/>
    </location>
</feature>
<dbReference type="EMBL" id="CP045643">
    <property type="protein sequence ID" value="QFZ72709.1"/>
    <property type="molecule type" value="Genomic_DNA"/>
</dbReference>
<feature type="region of interest" description="Disordered" evidence="1">
    <location>
        <begin position="151"/>
        <end position="178"/>
    </location>
</feature>
<dbReference type="Pfam" id="PF19803">
    <property type="entry name" value="DUF6286"/>
    <property type="match status" value="1"/>
</dbReference>
<reference evidence="4 5" key="1">
    <citation type="submission" date="2019-10" db="EMBL/GenBank/DDBJ databases">
        <title>A novel species.</title>
        <authorList>
            <person name="Gao J."/>
        </authorList>
    </citation>
    <scope>NUCLEOTIDE SEQUENCE [LARGE SCALE GENOMIC DNA]</scope>
    <source>
        <strain evidence="4 5">QMT-28</strain>
    </source>
</reference>
<evidence type="ECO:0000259" key="3">
    <source>
        <dbReference type="Pfam" id="PF19803"/>
    </source>
</evidence>
<keyword evidence="2" id="KW-0812">Transmembrane</keyword>
<keyword evidence="2" id="KW-1133">Transmembrane helix</keyword>
<dbReference type="Proteomes" id="UP000326179">
    <property type="component" value="Chromosome"/>
</dbReference>
<evidence type="ECO:0000313" key="4">
    <source>
        <dbReference type="EMBL" id="QFZ72709.1"/>
    </source>
</evidence>
<dbReference type="KEGG" id="sfy:GFH48_04995"/>
<protein>
    <recommendedName>
        <fullName evidence="3">DUF6286 domain-containing protein</fullName>
    </recommendedName>
</protein>
<feature type="transmembrane region" description="Helical" evidence="2">
    <location>
        <begin position="32"/>
        <end position="52"/>
    </location>
</feature>
<gene>
    <name evidence="4" type="ORF">GFH48_04995</name>
</gene>
<evidence type="ECO:0000313" key="5">
    <source>
        <dbReference type="Proteomes" id="UP000326179"/>
    </source>
</evidence>
<organism evidence="4 5">
    <name type="scientific">Streptomyces fagopyri</name>
    <dbReference type="NCBI Taxonomy" id="2662397"/>
    <lineage>
        <taxon>Bacteria</taxon>
        <taxon>Bacillati</taxon>
        <taxon>Actinomycetota</taxon>
        <taxon>Actinomycetes</taxon>
        <taxon>Kitasatosporales</taxon>
        <taxon>Streptomycetaceae</taxon>
        <taxon>Streptomyces</taxon>
    </lineage>
</organism>
<accession>A0A5Q0L7Y4</accession>
<keyword evidence="2" id="KW-0472">Membrane</keyword>
<sequence>MIKARAAHRPAAAWRTATLDWLSGHGPGDTPVVLVGAGLALFGLWLTVLTVTPGRRRLLTLSSPGTGLDAAADRSAVAASVRDAVAEVAGVGPARVRVRRRRVVVRAGLAFGDRATAHADVTAATRRVLAGWRPRRAPRVRIMVRTEPVWQPTLPKTEEPPRPDPVATAYTLGEEDEG</sequence>
<dbReference type="AlphaFoldDB" id="A0A5Q0L7Y4"/>